<gene>
    <name evidence="1" type="ordered locus">HRM2_23430</name>
</gene>
<protein>
    <submittedName>
        <fullName evidence="1">Uncharacterized protein</fullName>
    </submittedName>
</protein>
<evidence type="ECO:0000313" key="2">
    <source>
        <dbReference type="Proteomes" id="UP000000442"/>
    </source>
</evidence>
<sequence length="269" mass="30767">MGFRDNLLKRITINNLVRTIDRTIGTAESGTKVDKKSMKELLGMSTFVVHRERDMDLYIRPLNDKIHQILVLDNELPLFETSLDDVLLRRDPTLKEMISIRNALKILNDKDVVKFRRKTSLDFLHKDLLKDLDLTFSDEDLESIFNQAVKALADRDRDGIVEAIVLFSEILGYVPAIPAFEIRQHRVWGKSGSDIPGKTVFGPMVIYNPDTNRLVLWVESVEKLDPGAVESLFMEKNEQPSQWIQGPAVFEFLRDKARAQGFVAPMALN</sequence>
<accession>C0QEU6</accession>
<name>C0QEU6_DESAH</name>
<proteinExistence type="predicted"/>
<dbReference type="STRING" id="177437.HRM2_23430"/>
<dbReference type="AlphaFoldDB" id="C0QEU6"/>
<evidence type="ECO:0000313" key="1">
    <source>
        <dbReference type="EMBL" id="ACN15438.1"/>
    </source>
</evidence>
<dbReference type="HOGENOM" id="CLU_1033362_0_0_7"/>
<reference evidence="1 2" key="1">
    <citation type="journal article" date="2009" name="Environ. Microbiol.">
        <title>Genome sequence of Desulfobacterium autotrophicum HRM2, a marine sulfate reducer oxidizing organic carbon completely to carbon dioxide.</title>
        <authorList>
            <person name="Strittmatter A.W."/>
            <person name="Liesegang H."/>
            <person name="Rabus R."/>
            <person name="Decker I."/>
            <person name="Amann J."/>
            <person name="Andres S."/>
            <person name="Henne A."/>
            <person name="Fricke W.F."/>
            <person name="Martinez-Arias R."/>
            <person name="Bartels D."/>
            <person name="Goesmann A."/>
            <person name="Krause L."/>
            <person name="Puehler A."/>
            <person name="Klenk H.P."/>
            <person name="Richter M."/>
            <person name="Schuler M."/>
            <person name="Gloeckner F.O."/>
            <person name="Meyerdierks A."/>
            <person name="Gottschalk G."/>
            <person name="Amann R."/>
        </authorList>
    </citation>
    <scope>NUCLEOTIDE SEQUENCE [LARGE SCALE GENOMIC DNA]</scope>
    <source>
        <strain evidence="2">ATCC 43914 / DSM 3382 / HRM2</strain>
    </source>
</reference>
<dbReference type="OrthoDB" id="5414789at2"/>
<dbReference type="RefSeq" id="WP_015904206.1">
    <property type="nucleotide sequence ID" value="NC_012108.1"/>
</dbReference>
<dbReference type="EMBL" id="CP001087">
    <property type="protein sequence ID" value="ACN15438.1"/>
    <property type="molecule type" value="Genomic_DNA"/>
</dbReference>
<keyword evidence="2" id="KW-1185">Reference proteome</keyword>
<organism evidence="1 2">
    <name type="scientific">Desulforapulum autotrophicum (strain ATCC 43914 / DSM 3382 / VKM B-1955 / HRM2)</name>
    <name type="common">Desulfobacterium autotrophicum</name>
    <dbReference type="NCBI Taxonomy" id="177437"/>
    <lineage>
        <taxon>Bacteria</taxon>
        <taxon>Pseudomonadati</taxon>
        <taxon>Thermodesulfobacteriota</taxon>
        <taxon>Desulfobacteria</taxon>
        <taxon>Desulfobacterales</taxon>
        <taxon>Desulfobacteraceae</taxon>
        <taxon>Desulforapulum</taxon>
    </lineage>
</organism>
<dbReference type="eggNOG" id="ENOG503135W">
    <property type="taxonomic scope" value="Bacteria"/>
</dbReference>
<dbReference type="KEGG" id="dat:HRM2_23430"/>
<dbReference type="Proteomes" id="UP000000442">
    <property type="component" value="Chromosome"/>
</dbReference>